<dbReference type="InterPro" id="IPR000742">
    <property type="entry name" value="EGF"/>
</dbReference>
<dbReference type="SUPFAM" id="SSF56112">
    <property type="entry name" value="Protein kinase-like (PK-like)"/>
    <property type="match status" value="1"/>
</dbReference>
<dbReference type="InterPro" id="IPR017441">
    <property type="entry name" value="Protein_kinase_ATP_BS"/>
</dbReference>
<evidence type="ECO:0000259" key="22">
    <source>
        <dbReference type="PROSITE" id="PS50011"/>
    </source>
</evidence>
<dbReference type="Gene3D" id="3.30.200.20">
    <property type="entry name" value="Phosphorylase Kinase, domain 1"/>
    <property type="match status" value="1"/>
</dbReference>
<dbReference type="GO" id="GO:0005886">
    <property type="term" value="C:plasma membrane"/>
    <property type="evidence" value="ECO:0007669"/>
    <property type="project" value="UniProtKB-SubCell"/>
</dbReference>
<dbReference type="PROSITE" id="PS00108">
    <property type="entry name" value="PROTEIN_KINASE_ST"/>
    <property type="match status" value="1"/>
</dbReference>
<evidence type="ECO:0000256" key="15">
    <source>
        <dbReference type="ARBA" id="ARBA00023180"/>
    </source>
</evidence>
<dbReference type="Pfam" id="PF13947">
    <property type="entry name" value="GUB_WAK_bind"/>
    <property type="match status" value="1"/>
</dbReference>
<dbReference type="GO" id="GO:0004674">
    <property type="term" value="F:protein serine/threonine kinase activity"/>
    <property type="evidence" value="ECO:0007669"/>
    <property type="project" value="UniProtKB-KW"/>
</dbReference>
<comment type="caution">
    <text evidence="23">The sequence shown here is derived from an EMBL/GenBank/DDBJ whole genome shotgun (WGS) entry which is preliminary data.</text>
</comment>
<dbReference type="GO" id="GO:0005524">
    <property type="term" value="F:ATP binding"/>
    <property type="evidence" value="ECO:0007669"/>
    <property type="project" value="UniProtKB-UniRule"/>
</dbReference>
<feature type="region of interest" description="Disordered" evidence="19">
    <location>
        <begin position="668"/>
        <end position="698"/>
    </location>
</feature>
<dbReference type="EMBL" id="QZWG01000008">
    <property type="protein sequence ID" value="RZB96062.1"/>
    <property type="molecule type" value="Genomic_DNA"/>
</dbReference>
<evidence type="ECO:0000256" key="8">
    <source>
        <dbReference type="ARBA" id="ARBA00022729"/>
    </source>
</evidence>
<keyword evidence="8 21" id="KW-0732">Signal</keyword>
<keyword evidence="14 23" id="KW-0675">Receptor</keyword>
<keyword evidence="10 23" id="KW-0418">Kinase</keyword>
<evidence type="ECO:0000313" key="24">
    <source>
        <dbReference type="Proteomes" id="UP000289340"/>
    </source>
</evidence>
<evidence type="ECO:0000256" key="18">
    <source>
        <dbReference type="PROSITE-ProRule" id="PRU10141"/>
    </source>
</evidence>
<evidence type="ECO:0000256" key="13">
    <source>
        <dbReference type="ARBA" id="ARBA00023136"/>
    </source>
</evidence>
<evidence type="ECO:0000256" key="10">
    <source>
        <dbReference type="ARBA" id="ARBA00022777"/>
    </source>
</evidence>
<comment type="subcellular location">
    <subcellularLocation>
        <location evidence="1">Cell membrane</location>
        <topology evidence="1">Single-pass type I membrane protein</topology>
    </subcellularLocation>
</comment>
<dbReference type="PANTHER" id="PTHR46008:SF2">
    <property type="entry name" value="LEAF RUST 10 DISEASE-RESISTANCE LOCUS RECEPTOR-LIKE PROTEIN KINASE-LIKE 1.4"/>
    <property type="match status" value="1"/>
</dbReference>
<keyword evidence="3" id="KW-1003">Cell membrane</keyword>
<accession>A0A445JC31</accession>
<dbReference type="SMART" id="SM00220">
    <property type="entry name" value="S_TKc"/>
    <property type="match status" value="1"/>
</dbReference>
<dbReference type="FunFam" id="3.30.200.20:FF:000214">
    <property type="entry name" value="WAK1-OsWAK receptor-like cytoplasmic kinase (OsWAK-RLCK)"/>
    <property type="match status" value="1"/>
</dbReference>
<reference evidence="23 24" key="1">
    <citation type="submission" date="2018-09" db="EMBL/GenBank/DDBJ databases">
        <title>A high-quality reference genome of wild soybean provides a powerful tool to mine soybean genomes.</title>
        <authorList>
            <person name="Xie M."/>
            <person name="Chung C.Y.L."/>
            <person name="Li M.-W."/>
            <person name="Wong F.-L."/>
            <person name="Chan T.-F."/>
            <person name="Lam H.-M."/>
        </authorList>
    </citation>
    <scope>NUCLEOTIDE SEQUENCE [LARGE SCALE GENOMIC DNA]</scope>
    <source>
        <strain evidence="24">cv. W05</strain>
        <tissue evidence="23">Hypocotyl of etiolated seedlings</tissue>
    </source>
</reference>
<dbReference type="Proteomes" id="UP000289340">
    <property type="component" value="Chromosome 8"/>
</dbReference>
<evidence type="ECO:0000256" key="11">
    <source>
        <dbReference type="ARBA" id="ARBA00022840"/>
    </source>
</evidence>
<protein>
    <recommendedName>
        <fullName evidence="2">non-specific serine/threonine protein kinase</fullName>
        <ecNumber evidence="2">2.7.11.1</ecNumber>
    </recommendedName>
</protein>
<keyword evidence="12 20" id="KW-1133">Transmembrane helix</keyword>
<dbReference type="EC" id="2.7.11.1" evidence="2"/>
<evidence type="ECO:0000256" key="16">
    <source>
        <dbReference type="ARBA" id="ARBA00047899"/>
    </source>
</evidence>
<evidence type="ECO:0000256" key="7">
    <source>
        <dbReference type="ARBA" id="ARBA00022692"/>
    </source>
</evidence>
<evidence type="ECO:0000256" key="1">
    <source>
        <dbReference type="ARBA" id="ARBA00004251"/>
    </source>
</evidence>
<feature type="transmembrane region" description="Helical" evidence="20">
    <location>
        <begin position="299"/>
        <end position="320"/>
    </location>
</feature>
<proteinExistence type="predicted"/>
<name>A0A445JC31_GLYSO</name>
<dbReference type="GO" id="GO:0030247">
    <property type="term" value="F:polysaccharide binding"/>
    <property type="evidence" value="ECO:0007669"/>
    <property type="project" value="InterPro"/>
</dbReference>
<keyword evidence="15" id="KW-0325">Glycoprotein</keyword>
<evidence type="ECO:0000256" key="3">
    <source>
        <dbReference type="ARBA" id="ARBA00022475"/>
    </source>
</evidence>
<sequence length="698" mass="78302">MDNDNNVHVRFLFFTSLFFFLTASISAQNNNTKHEECSQPYSCGQYSIYYPFWGGIRPNYCASNDQLKLQCEGNQNTTIQLGSQSFQVLHFDDPVHYTLTMVRTGLIYDHCSSSALTNTSFNSSLFRYSQNVTNITIFYGCPSSVFANRNYSFPCKEDHNMSAFYGDPETARVQDCEGPRIEVQVSKEPVLGEGIEGLNKALSEGFRVHLISEAQVQQCLECVVSNGTCGANDESQFTCFCQDGTEGLDCSDHHRIYDWRGAEIFKVLDFFKGDQQLVASEFEIYFPDSGNKWNWERKVGIGVSAAVLGAIVVSIGFYICSRQKKKKNLHAVSSSVQSKETSYSSSIEDTEKGCTYFGVHFFTYSELEEATNFFDPARELGDGGFGTVYFGKLHDGRVVAVKRMYENSYRRVEQFVNEVEILTGLHHQNLVSLYGCTSRHSRELLLVYEYIPNGTVADHLHGQRAKPGTLAWHTRMNIAIETASALVYLHASEIIHRDVKTNNILLDNHFSVKVADFGLSRLLPTHATHVSTAPQGTPGYVDPEYNEYYQLTDKSDVYSFGVVLIELISSMPAVDISRRRHEINLSNMAIKKIQSGALHEIVDTTLGFETDFKVRKMISAVAELAFQCLQSSKDVRPSMAEVLDRLEDIRSDGSHRSKHEVLDISEDDAALLKNVPPPPSPDSHLVTISNSTPPNDSQ</sequence>
<dbReference type="Pfam" id="PF14380">
    <property type="entry name" value="WAK_assoc"/>
    <property type="match status" value="1"/>
</dbReference>
<dbReference type="InterPro" id="IPR008271">
    <property type="entry name" value="Ser/Thr_kinase_AS"/>
</dbReference>
<evidence type="ECO:0000256" key="9">
    <source>
        <dbReference type="ARBA" id="ARBA00022741"/>
    </source>
</evidence>
<comment type="catalytic activity">
    <reaction evidence="16">
        <text>L-threonyl-[protein] + ATP = O-phospho-L-threonyl-[protein] + ADP + H(+)</text>
        <dbReference type="Rhea" id="RHEA:46608"/>
        <dbReference type="Rhea" id="RHEA-COMP:11060"/>
        <dbReference type="Rhea" id="RHEA-COMP:11605"/>
        <dbReference type="ChEBI" id="CHEBI:15378"/>
        <dbReference type="ChEBI" id="CHEBI:30013"/>
        <dbReference type="ChEBI" id="CHEBI:30616"/>
        <dbReference type="ChEBI" id="CHEBI:61977"/>
        <dbReference type="ChEBI" id="CHEBI:456216"/>
        <dbReference type="EC" id="2.7.11.1"/>
    </reaction>
</comment>
<keyword evidence="9 18" id="KW-0547">Nucleotide-binding</keyword>
<keyword evidence="11 18" id="KW-0067">ATP-binding</keyword>
<feature type="signal peptide" evidence="21">
    <location>
        <begin position="1"/>
        <end position="27"/>
    </location>
</feature>
<dbReference type="InterPro" id="IPR025287">
    <property type="entry name" value="WAK_GUB"/>
</dbReference>
<keyword evidence="5" id="KW-0597">Phosphoprotein</keyword>
<feature type="chain" id="PRO_5019343661" description="non-specific serine/threonine protein kinase" evidence="21">
    <location>
        <begin position="28"/>
        <end position="698"/>
    </location>
</feature>
<evidence type="ECO:0000256" key="20">
    <source>
        <dbReference type="SAM" id="Phobius"/>
    </source>
</evidence>
<dbReference type="InterPro" id="IPR000719">
    <property type="entry name" value="Prot_kinase_dom"/>
</dbReference>
<evidence type="ECO:0000256" key="14">
    <source>
        <dbReference type="ARBA" id="ARBA00023170"/>
    </source>
</evidence>
<keyword evidence="4" id="KW-0723">Serine/threonine-protein kinase</keyword>
<dbReference type="FunFam" id="1.10.510.10:FF:000161">
    <property type="entry name" value="Wall-associated receptor kinase-like 20"/>
    <property type="match status" value="1"/>
</dbReference>
<evidence type="ECO:0000313" key="23">
    <source>
        <dbReference type="EMBL" id="RZB96062.1"/>
    </source>
</evidence>
<dbReference type="InterPro" id="IPR011009">
    <property type="entry name" value="Kinase-like_dom_sf"/>
</dbReference>
<feature type="binding site" evidence="18">
    <location>
        <position position="402"/>
    </location>
    <ligand>
        <name>ATP</name>
        <dbReference type="ChEBI" id="CHEBI:30616"/>
    </ligand>
</feature>
<evidence type="ECO:0000256" key="19">
    <source>
        <dbReference type="SAM" id="MobiDB-lite"/>
    </source>
</evidence>
<evidence type="ECO:0000256" key="17">
    <source>
        <dbReference type="ARBA" id="ARBA00048679"/>
    </source>
</evidence>
<evidence type="ECO:0000256" key="2">
    <source>
        <dbReference type="ARBA" id="ARBA00012513"/>
    </source>
</evidence>
<comment type="catalytic activity">
    <reaction evidence="17">
        <text>L-seryl-[protein] + ATP = O-phospho-L-seryl-[protein] + ADP + H(+)</text>
        <dbReference type="Rhea" id="RHEA:17989"/>
        <dbReference type="Rhea" id="RHEA-COMP:9863"/>
        <dbReference type="Rhea" id="RHEA-COMP:11604"/>
        <dbReference type="ChEBI" id="CHEBI:15378"/>
        <dbReference type="ChEBI" id="CHEBI:29999"/>
        <dbReference type="ChEBI" id="CHEBI:30616"/>
        <dbReference type="ChEBI" id="CHEBI:83421"/>
        <dbReference type="ChEBI" id="CHEBI:456216"/>
        <dbReference type="EC" id="2.7.11.1"/>
    </reaction>
</comment>
<keyword evidence="13 20" id="KW-0472">Membrane</keyword>
<dbReference type="Gene3D" id="1.10.510.10">
    <property type="entry name" value="Transferase(Phosphotransferase) domain 1"/>
    <property type="match status" value="1"/>
</dbReference>
<evidence type="ECO:0000256" key="12">
    <source>
        <dbReference type="ARBA" id="ARBA00022989"/>
    </source>
</evidence>
<keyword evidence="6 23" id="KW-0808">Transferase</keyword>
<dbReference type="Pfam" id="PF00069">
    <property type="entry name" value="Pkinase"/>
    <property type="match status" value="1"/>
</dbReference>
<keyword evidence="24" id="KW-1185">Reference proteome</keyword>
<dbReference type="GO" id="GO:0106310">
    <property type="term" value="F:protein serine kinase activity"/>
    <property type="evidence" value="ECO:0007669"/>
    <property type="project" value="RHEA"/>
</dbReference>
<gene>
    <name evidence="23" type="ORF">D0Y65_020069</name>
</gene>
<dbReference type="PANTHER" id="PTHR46008">
    <property type="entry name" value="LEAF RUST 10 DISEASE-RESISTANCE LOCUS RECEPTOR-LIKE PROTEIN KINASE-LIKE 1.4"/>
    <property type="match status" value="1"/>
</dbReference>
<dbReference type="InterPro" id="IPR032872">
    <property type="entry name" value="WAK_assoc_C"/>
</dbReference>
<evidence type="ECO:0000256" key="5">
    <source>
        <dbReference type="ARBA" id="ARBA00022553"/>
    </source>
</evidence>
<feature type="compositionally biased region" description="Polar residues" evidence="19">
    <location>
        <begin position="686"/>
        <end position="698"/>
    </location>
</feature>
<organism evidence="23 24">
    <name type="scientific">Glycine soja</name>
    <name type="common">Wild soybean</name>
    <dbReference type="NCBI Taxonomy" id="3848"/>
    <lineage>
        <taxon>Eukaryota</taxon>
        <taxon>Viridiplantae</taxon>
        <taxon>Streptophyta</taxon>
        <taxon>Embryophyta</taxon>
        <taxon>Tracheophyta</taxon>
        <taxon>Spermatophyta</taxon>
        <taxon>Magnoliopsida</taxon>
        <taxon>eudicotyledons</taxon>
        <taxon>Gunneridae</taxon>
        <taxon>Pentapetalae</taxon>
        <taxon>rosids</taxon>
        <taxon>fabids</taxon>
        <taxon>Fabales</taxon>
        <taxon>Fabaceae</taxon>
        <taxon>Papilionoideae</taxon>
        <taxon>50 kb inversion clade</taxon>
        <taxon>NPAAA clade</taxon>
        <taxon>indigoferoid/millettioid clade</taxon>
        <taxon>Phaseoleae</taxon>
        <taxon>Glycine</taxon>
        <taxon>Glycine subgen. Soja</taxon>
    </lineage>
</organism>
<dbReference type="AlphaFoldDB" id="A0A445JC31"/>
<dbReference type="PROSITE" id="PS00022">
    <property type="entry name" value="EGF_1"/>
    <property type="match status" value="1"/>
</dbReference>
<evidence type="ECO:0000256" key="6">
    <source>
        <dbReference type="ARBA" id="ARBA00022679"/>
    </source>
</evidence>
<evidence type="ECO:0000256" key="4">
    <source>
        <dbReference type="ARBA" id="ARBA00022527"/>
    </source>
</evidence>
<dbReference type="PROSITE" id="PS50011">
    <property type="entry name" value="PROTEIN_KINASE_DOM"/>
    <property type="match status" value="1"/>
</dbReference>
<dbReference type="PROSITE" id="PS00107">
    <property type="entry name" value="PROTEIN_KINASE_ATP"/>
    <property type="match status" value="1"/>
</dbReference>
<feature type="domain" description="Protein kinase" evidence="22">
    <location>
        <begin position="374"/>
        <end position="662"/>
    </location>
</feature>
<evidence type="ECO:0000256" key="21">
    <source>
        <dbReference type="SAM" id="SignalP"/>
    </source>
</evidence>
<keyword evidence="7 20" id="KW-0812">Transmembrane</keyword>